<dbReference type="PRINTS" id="PR01576">
    <property type="entry name" value="PDEFORMYLASE"/>
</dbReference>
<feature type="binding site" evidence="2">
    <location>
        <position position="93"/>
    </location>
    <ligand>
        <name>Fe cation</name>
        <dbReference type="ChEBI" id="CHEBI:24875"/>
    </ligand>
</feature>
<dbReference type="GO" id="GO:0046872">
    <property type="term" value="F:metal ion binding"/>
    <property type="evidence" value="ECO:0007669"/>
    <property type="project" value="UniProtKB-KW"/>
</dbReference>
<dbReference type="Pfam" id="PF01327">
    <property type="entry name" value="Pep_deformylase"/>
    <property type="match status" value="1"/>
</dbReference>
<feature type="binding site" evidence="2">
    <location>
        <position position="135"/>
    </location>
    <ligand>
        <name>Fe cation</name>
        <dbReference type="ChEBI" id="CHEBI:24875"/>
    </ligand>
</feature>
<dbReference type="EMBL" id="QFQS01000002">
    <property type="protein sequence ID" value="PZQ98007.1"/>
    <property type="molecule type" value="Genomic_DNA"/>
</dbReference>
<dbReference type="GO" id="GO:0006412">
    <property type="term" value="P:translation"/>
    <property type="evidence" value="ECO:0007669"/>
    <property type="project" value="UniProtKB-UniRule"/>
</dbReference>
<reference evidence="3 4" key="1">
    <citation type="submission" date="2017-08" db="EMBL/GenBank/DDBJ databases">
        <title>Infants hospitalized years apart are colonized by the same room-sourced microbial strains.</title>
        <authorList>
            <person name="Brooks B."/>
            <person name="Olm M.R."/>
            <person name="Firek B.A."/>
            <person name="Baker R."/>
            <person name="Thomas B.C."/>
            <person name="Morowitz M.J."/>
            <person name="Banfield J.F."/>
        </authorList>
    </citation>
    <scope>NUCLEOTIDE SEQUENCE [LARGE SCALE GENOMIC DNA]</scope>
    <source>
        <strain evidence="3">S2_003_000_R2_11</strain>
    </source>
</reference>
<dbReference type="InterPro" id="IPR036821">
    <property type="entry name" value="Peptide_deformylase_sf"/>
</dbReference>
<dbReference type="CDD" id="cd00487">
    <property type="entry name" value="Pep_deformylase"/>
    <property type="match status" value="1"/>
</dbReference>
<dbReference type="Gene3D" id="3.90.45.10">
    <property type="entry name" value="Peptide deformylase"/>
    <property type="match status" value="1"/>
</dbReference>
<dbReference type="NCBIfam" id="NF001159">
    <property type="entry name" value="PRK00150.1-3"/>
    <property type="match status" value="1"/>
</dbReference>
<proteinExistence type="inferred from homology"/>
<evidence type="ECO:0000256" key="1">
    <source>
        <dbReference type="ARBA" id="ARBA00010759"/>
    </source>
</evidence>
<protein>
    <recommendedName>
        <fullName evidence="2">Peptide deformylase</fullName>
        <shortName evidence="2">PDF</shortName>
        <ecNumber evidence="2">3.5.1.88</ecNumber>
    </recommendedName>
    <alternativeName>
        <fullName evidence="2">Polypeptide deformylase</fullName>
    </alternativeName>
</protein>
<accession>A0A2W5TQC0</accession>
<dbReference type="NCBIfam" id="TIGR00079">
    <property type="entry name" value="pept_deformyl"/>
    <property type="match status" value="1"/>
</dbReference>
<dbReference type="EC" id="3.5.1.88" evidence="2"/>
<feature type="binding site" evidence="2">
    <location>
        <position position="139"/>
    </location>
    <ligand>
        <name>Fe cation</name>
        <dbReference type="ChEBI" id="CHEBI:24875"/>
    </ligand>
</feature>
<keyword evidence="2" id="KW-0479">Metal-binding</keyword>
<comment type="caution">
    <text evidence="3">The sequence shown here is derived from an EMBL/GenBank/DDBJ whole genome shotgun (WGS) entry which is preliminary data.</text>
</comment>
<sequence length="163" mass="17447">MAVLPILQWPDTRLSVRCMPVAPGGGARKLAEDMLETMYAAEGRGLAAPQVGITERLFVMDEGWKIGRPSPVILTNPVIAWVSSELATGPEVCLSIPGVTAHVSRSTALRLRWIAVDGTPREELLTGFAAICAQHEMDHLDGIVTLDHLSAAERTRAEAALAA</sequence>
<dbReference type="PIRSF" id="PIRSF004749">
    <property type="entry name" value="Pep_def"/>
    <property type="match status" value="1"/>
</dbReference>
<dbReference type="PANTHER" id="PTHR10458">
    <property type="entry name" value="PEPTIDE DEFORMYLASE"/>
    <property type="match status" value="1"/>
</dbReference>
<dbReference type="PANTHER" id="PTHR10458:SF22">
    <property type="entry name" value="PEPTIDE DEFORMYLASE"/>
    <property type="match status" value="1"/>
</dbReference>
<feature type="active site" evidence="2">
    <location>
        <position position="136"/>
    </location>
</feature>
<dbReference type="AlphaFoldDB" id="A0A2W5TQC0"/>
<evidence type="ECO:0000313" key="3">
    <source>
        <dbReference type="EMBL" id="PZQ98007.1"/>
    </source>
</evidence>
<name>A0A2W5TQC0_CERSP</name>
<organism evidence="3 4">
    <name type="scientific">Cereibacter sphaeroides</name>
    <name type="common">Rhodobacter sphaeroides</name>
    <dbReference type="NCBI Taxonomy" id="1063"/>
    <lineage>
        <taxon>Bacteria</taxon>
        <taxon>Pseudomonadati</taxon>
        <taxon>Pseudomonadota</taxon>
        <taxon>Alphaproteobacteria</taxon>
        <taxon>Rhodobacterales</taxon>
        <taxon>Paracoccaceae</taxon>
        <taxon>Cereibacter</taxon>
    </lineage>
</organism>
<keyword evidence="2" id="KW-0648">Protein biosynthesis</keyword>
<dbReference type="Proteomes" id="UP000248975">
    <property type="component" value="Unassembled WGS sequence"/>
</dbReference>
<dbReference type="HAMAP" id="MF_00163">
    <property type="entry name" value="Pep_deformylase"/>
    <property type="match status" value="1"/>
</dbReference>
<evidence type="ECO:0000313" key="4">
    <source>
        <dbReference type="Proteomes" id="UP000248975"/>
    </source>
</evidence>
<dbReference type="InterPro" id="IPR023635">
    <property type="entry name" value="Peptide_deformylase"/>
</dbReference>
<gene>
    <name evidence="2 3" type="primary">def</name>
    <name evidence="3" type="ORF">DI533_12840</name>
</gene>
<dbReference type="GO" id="GO:0042586">
    <property type="term" value="F:peptide deformylase activity"/>
    <property type="evidence" value="ECO:0007669"/>
    <property type="project" value="UniProtKB-UniRule"/>
</dbReference>
<comment type="catalytic activity">
    <reaction evidence="2">
        <text>N-terminal N-formyl-L-methionyl-[peptide] + H2O = N-terminal L-methionyl-[peptide] + formate</text>
        <dbReference type="Rhea" id="RHEA:24420"/>
        <dbReference type="Rhea" id="RHEA-COMP:10639"/>
        <dbReference type="Rhea" id="RHEA-COMP:10640"/>
        <dbReference type="ChEBI" id="CHEBI:15377"/>
        <dbReference type="ChEBI" id="CHEBI:15740"/>
        <dbReference type="ChEBI" id="CHEBI:49298"/>
        <dbReference type="ChEBI" id="CHEBI:64731"/>
        <dbReference type="EC" id="3.5.1.88"/>
    </reaction>
</comment>
<evidence type="ECO:0000256" key="2">
    <source>
        <dbReference type="HAMAP-Rule" id="MF_00163"/>
    </source>
</evidence>
<dbReference type="SUPFAM" id="SSF56420">
    <property type="entry name" value="Peptide deformylase"/>
    <property type="match status" value="1"/>
</dbReference>
<comment type="similarity">
    <text evidence="1 2">Belongs to the polypeptide deformylase family.</text>
</comment>
<keyword evidence="2" id="KW-0408">Iron</keyword>
<keyword evidence="2" id="KW-0378">Hydrolase</keyword>
<comment type="function">
    <text evidence="2">Removes the formyl group from the N-terminal Met of newly synthesized proteins. Requires at least a dipeptide for an efficient rate of reaction. N-terminal L-methionine is a prerequisite for activity but the enzyme has broad specificity at other positions.</text>
</comment>
<comment type="cofactor">
    <cofactor evidence="2">
        <name>Fe(2+)</name>
        <dbReference type="ChEBI" id="CHEBI:29033"/>
    </cofactor>
    <text evidence="2">Binds 1 Fe(2+) ion.</text>
</comment>